<evidence type="ECO:0000256" key="1">
    <source>
        <dbReference type="ARBA" id="ARBA00006479"/>
    </source>
</evidence>
<dbReference type="RefSeq" id="WP_425345873.1">
    <property type="nucleotide sequence ID" value="NZ_JBGUBD010000006.1"/>
</dbReference>
<feature type="region of interest" description="Disordered" evidence="2">
    <location>
        <begin position="395"/>
        <end position="419"/>
    </location>
</feature>
<dbReference type="PANTHER" id="PTHR18964:SF149">
    <property type="entry name" value="BIFUNCTIONAL UDP-N-ACETYLGLUCOSAMINE 2-EPIMERASE_N-ACETYLMANNOSAMINE KINASE"/>
    <property type="match status" value="1"/>
</dbReference>
<dbReference type="InterPro" id="IPR043129">
    <property type="entry name" value="ATPase_NBD"/>
</dbReference>
<dbReference type="InterPro" id="IPR036390">
    <property type="entry name" value="WH_DNA-bd_sf"/>
</dbReference>
<dbReference type="PANTHER" id="PTHR18964">
    <property type="entry name" value="ROK (REPRESSOR, ORF, KINASE) FAMILY"/>
    <property type="match status" value="1"/>
</dbReference>
<comment type="caution">
    <text evidence="3">The sequence shown here is derived from an EMBL/GenBank/DDBJ whole genome shotgun (WGS) entry which is preliminary data.</text>
</comment>
<dbReference type="InterPro" id="IPR036388">
    <property type="entry name" value="WH-like_DNA-bd_sf"/>
</dbReference>
<reference evidence="3 4" key="1">
    <citation type="submission" date="2024-08" db="EMBL/GenBank/DDBJ databases">
        <title>Whole-genome sequencing of halo(alkali)philic microorganisms from hypersaline lakes.</title>
        <authorList>
            <person name="Sorokin D.Y."/>
            <person name="Merkel A.Y."/>
            <person name="Messina E."/>
            <person name="Yakimov M."/>
        </authorList>
    </citation>
    <scope>NUCLEOTIDE SEQUENCE [LARGE SCALE GENOMIC DNA]</scope>
    <source>
        <strain evidence="3 4">AB-hyl4</strain>
    </source>
</reference>
<dbReference type="Proteomes" id="UP001575105">
    <property type="component" value="Unassembled WGS sequence"/>
</dbReference>
<evidence type="ECO:0000313" key="3">
    <source>
        <dbReference type="EMBL" id="MFA9478954.1"/>
    </source>
</evidence>
<dbReference type="Gene3D" id="3.30.420.40">
    <property type="match status" value="2"/>
</dbReference>
<dbReference type="Gene3D" id="1.10.10.10">
    <property type="entry name" value="Winged helix-like DNA-binding domain superfamily/Winged helix DNA-binding domain"/>
    <property type="match status" value="1"/>
</dbReference>
<feature type="compositionally biased region" description="Polar residues" evidence="2">
    <location>
        <begin position="398"/>
        <end position="409"/>
    </location>
</feature>
<gene>
    <name evidence="3" type="ORF">ACERK3_11725</name>
</gene>
<comment type="similarity">
    <text evidence="1">Belongs to the ROK (NagC/XylR) family.</text>
</comment>
<evidence type="ECO:0000256" key="2">
    <source>
        <dbReference type="SAM" id="MobiDB-lite"/>
    </source>
</evidence>
<dbReference type="EMBL" id="JBGUBD010000006">
    <property type="protein sequence ID" value="MFA9478954.1"/>
    <property type="molecule type" value="Genomic_DNA"/>
</dbReference>
<organism evidence="3 4">
    <name type="scientific">Natronomicrosphaera hydrolytica</name>
    <dbReference type="NCBI Taxonomy" id="3242702"/>
    <lineage>
        <taxon>Bacteria</taxon>
        <taxon>Pseudomonadati</taxon>
        <taxon>Planctomycetota</taxon>
        <taxon>Phycisphaerae</taxon>
        <taxon>Phycisphaerales</taxon>
        <taxon>Phycisphaeraceae</taxon>
        <taxon>Natronomicrosphaera</taxon>
    </lineage>
</organism>
<protein>
    <submittedName>
        <fullName evidence="3">ROK family protein</fullName>
    </submittedName>
</protein>
<keyword evidence="4" id="KW-1185">Reference proteome</keyword>
<evidence type="ECO:0000313" key="4">
    <source>
        <dbReference type="Proteomes" id="UP001575105"/>
    </source>
</evidence>
<dbReference type="InterPro" id="IPR000600">
    <property type="entry name" value="ROK"/>
</dbReference>
<dbReference type="SUPFAM" id="SSF46785">
    <property type="entry name" value="Winged helix' DNA-binding domain"/>
    <property type="match status" value="1"/>
</dbReference>
<dbReference type="Pfam" id="PF00480">
    <property type="entry name" value="ROK"/>
    <property type="match status" value="1"/>
</dbReference>
<sequence length="419" mass="45883">MATFPDIMQGHGSQQAIATLIYREGPISQPELGKRVRLSRAAVNKTISVLRDNRLVHTVGTRRPTRGRPADVLEVDRSTNLVGVMTLDPSDSSTKASLMRMDGVGIWDRTVPHDRTIDNESLLEVFSSAAKEMLDVATGKGLHLRAVTLVLPGGIHPVDGSLETCVHFPNIANLPVERTVRKITNCHVSSIADMQALCAGIIAAQEKPQRVAILIWGGGITWSPASPAEPYGQMLSHWRGFGHIQVVRDGRPCYCGGRGCIEAEVGGWALLKQLQAMQPEFADIDLPGLREQAKAGNPVVRKVLVEAAERFGEYFHYLAQASNPDAILIQSGLGLPEEILLPAFRRGLEPWLHPSRRGTTEISVIDDFGQAAHRGAAWLASELFFNPKLIRRMRPVGSASTSKRTQSIRSGVREEQQRT</sequence>
<proteinExistence type="inferred from homology"/>
<name>A0ABV4U5S9_9BACT</name>
<accession>A0ABV4U5S9</accession>
<dbReference type="SUPFAM" id="SSF53067">
    <property type="entry name" value="Actin-like ATPase domain"/>
    <property type="match status" value="2"/>
</dbReference>